<dbReference type="Proteomes" id="UP001058974">
    <property type="component" value="Chromosome 5"/>
</dbReference>
<sequence length="487" mass="55903">MADPNSPPLMASSQFSTTSPSMSIAHPPPSPPLLPYFLQSLSIAHPPTPPSPPRPLATLPLNPLIDLNQDAKQNQACIDEFLLYNSINFAHSEFPVRIMFFKNKHWDDFKGEVLESLRQGFASGKTTMPLKIEGLKYTFDFLRMLQVHTQTKKHRSIAWFDENGKPFFPAKFVDCDFSTIAKTNDADRIGKKKLDSDNEDDDDDVVIVGVRHASKFPNTRLLSKTEKTYLYINNLFVRNVGKVDPNASIISIHDLHIFSPIARTRWSVFEKQKEITEAARGKANVVYGWYAAPAEKVVSIFNNGFKLIRYYPELRPSIGAGIFLADLESPQYSGMQHQVEKDEEKYLILCRIVFGRMERVDLETHQTHASNKDYDIGCDNPKKPHWYVVWGNDINKRVLPVCVITCKTSVVKDVKWEMTPVEMTMVPRFYLEMKKRVPIEFIPPLQDIYDIYKKDGMNMEVFKKQVRALLGNQKMTQIFKEIYDGEI</sequence>
<reference evidence="4 5" key="1">
    <citation type="journal article" date="2022" name="Nat. Genet.">
        <title>Improved pea reference genome and pan-genome highlight genomic features and evolutionary characteristics.</title>
        <authorList>
            <person name="Yang T."/>
            <person name="Liu R."/>
            <person name="Luo Y."/>
            <person name="Hu S."/>
            <person name="Wang D."/>
            <person name="Wang C."/>
            <person name="Pandey M.K."/>
            <person name="Ge S."/>
            <person name="Xu Q."/>
            <person name="Li N."/>
            <person name="Li G."/>
            <person name="Huang Y."/>
            <person name="Saxena R.K."/>
            <person name="Ji Y."/>
            <person name="Li M."/>
            <person name="Yan X."/>
            <person name="He Y."/>
            <person name="Liu Y."/>
            <person name="Wang X."/>
            <person name="Xiang C."/>
            <person name="Varshney R.K."/>
            <person name="Ding H."/>
            <person name="Gao S."/>
            <person name="Zong X."/>
        </authorList>
    </citation>
    <scope>NUCLEOTIDE SEQUENCE [LARGE SCALE GENOMIC DNA]</scope>
    <source>
        <strain evidence="4 5">cv. Zhongwan 6</strain>
    </source>
</reference>
<dbReference type="Pfam" id="PF23467">
    <property type="entry name" value="WWE_5"/>
    <property type="match status" value="1"/>
</dbReference>
<dbReference type="Gramene" id="Psat05G0063500-T1">
    <property type="protein sequence ID" value="KAI5403124.1"/>
    <property type="gene ID" value="KIW84_050635"/>
</dbReference>
<dbReference type="InterPro" id="IPR044964">
    <property type="entry name" value="RCD1/SRO1-5"/>
</dbReference>
<feature type="domain" description="WWE" evidence="2">
    <location>
        <begin position="82"/>
        <end position="159"/>
    </location>
</feature>
<accession>A0A9D4WHY0</accession>
<protein>
    <submittedName>
        <fullName evidence="4">Uncharacterized protein</fullName>
    </submittedName>
</protein>
<dbReference type="PANTHER" id="PTHR32263:SF19">
    <property type="entry name" value="OS03G0230300 PROTEIN"/>
    <property type="match status" value="1"/>
</dbReference>
<dbReference type="InterPro" id="IPR004170">
    <property type="entry name" value="WWE_dom"/>
</dbReference>
<organism evidence="4 5">
    <name type="scientific">Pisum sativum</name>
    <name type="common">Garden pea</name>
    <name type="synonym">Lathyrus oleraceus</name>
    <dbReference type="NCBI Taxonomy" id="3888"/>
    <lineage>
        <taxon>Eukaryota</taxon>
        <taxon>Viridiplantae</taxon>
        <taxon>Streptophyta</taxon>
        <taxon>Embryophyta</taxon>
        <taxon>Tracheophyta</taxon>
        <taxon>Spermatophyta</taxon>
        <taxon>Magnoliopsida</taxon>
        <taxon>eudicotyledons</taxon>
        <taxon>Gunneridae</taxon>
        <taxon>Pentapetalae</taxon>
        <taxon>rosids</taxon>
        <taxon>fabids</taxon>
        <taxon>Fabales</taxon>
        <taxon>Fabaceae</taxon>
        <taxon>Papilionoideae</taxon>
        <taxon>50 kb inversion clade</taxon>
        <taxon>NPAAA clade</taxon>
        <taxon>Hologalegina</taxon>
        <taxon>IRL clade</taxon>
        <taxon>Fabeae</taxon>
        <taxon>Lathyrus</taxon>
    </lineage>
</organism>
<dbReference type="EMBL" id="JAMSHJ010000005">
    <property type="protein sequence ID" value="KAI5403124.1"/>
    <property type="molecule type" value="Genomic_DNA"/>
</dbReference>
<name>A0A9D4WHY0_PEA</name>
<feature type="region of interest" description="Disordered" evidence="1">
    <location>
        <begin position="1"/>
        <end position="27"/>
    </location>
</feature>
<comment type="caution">
    <text evidence="4">The sequence shown here is derived from an EMBL/GenBank/DDBJ whole genome shotgun (WGS) entry which is preliminary data.</text>
</comment>
<dbReference type="Gene3D" id="3.90.228.10">
    <property type="match status" value="1"/>
</dbReference>
<dbReference type="SUPFAM" id="SSF56399">
    <property type="entry name" value="ADP-ribosylation"/>
    <property type="match status" value="1"/>
</dbReference>
<dbReference type="PROSITE" id="PS51059">
    <property type="entry name" value="PARP_CATALYTIC"/>
    <property type="match status" value="1"/>
</dbReference>
<dbReference type="GO" id="GO:0003950">
    <property type="term" value="F:NAD+ poly-ADP-ribosyltransferase activity"/>
    <property type="evidence" value="ECO:0007669"/>
    <property type="project" value="InterPro"/>
</dbReference>
<evidence type="ECO:0000313" key="4">
    <source>
        <dbReference type="EMBL" id="KAI5403124.1"/>
    </source>
</evidence>
<dbReference type="PANTHER" id="PTHR32263">
    <property type="entry name" value="INACTIVE POLY [ADP-RIBOSE] POLYMERASE SRO4-RELATED"/>
    <property type="match status" value="1"/>
</dbReference>
<dbReference type="InterPro" id="IPR057823">
    <property type="entry name" value="WWE_RCD1"/>
</dbReference>
<proteinExistence type="predicted"/>
<feature type="domain" description="PARP catalytic" evidence="3">
    <location>
        <begin position="207"/>
        <end position="427"/>
    </location>
</feature>
<dbReference type="InterPro" id="IPR012317">
    <property type="entry name" value="Poly(ADP-ribose)pol_cat_dom"/>
</dbReference>
<feature type="compositionally biased region" description="Low complexity" evidence="1">
    <location>
        <begin position="12"/>
        <end position="25"/>
    </location>
</feature>
<dbReference type="OrthoDB" id="6133115at2759"/>
<evidence type="ECO:0000256" key="1">
    <source>
        <dbReference type="SAM" id="MobiDB-lite"/>
    </source>
</evidence>
<dbReference type="AlphaFoldDB" id="A0A9D4WHY0"/>
<dbReference type="SUPFAM" id="SSF117839">
    <property type="entry name" value="WWE domain"/>
    <property type="match status" value="1"/>
</dbReference>
<dbReference type="InterPro" id="IPR037197">
    <property type="entry name" value="WWE_dom_sf"/>
</dbReference>
<evidence type="ECO:0000313" key="5">
    <source>
        <dbReference type="Proteomes" id="UP001058974"/>
    </source>
</evidence>
<evidence type="ECO:0000259" key="3">
    <source>
        <dbReference type="PROSITE" id="PS51059"/>
    </source>
</evidence>
<dbReference type="PROSITE" id="PS50918">
    <property type="entry name" value="WWE"/>
    <property type="match status" value="1"/>
</dbReference>
<keyword evidence="5" id="KW-1185">Reference proteome</keyword>
<gene>
    <name evidence="4" type="ORF">KIW84_050635</name>
</gene>
<evidence type="ECO:0000259" key="2">
    <source>
        <dbReference type="PROSITE" id="PS50918"/>
    </source>
</evidence>
<dbReference type="Gene3D" id="3.30.720.50">
    <property type="match status" value="1"/>
</dbReference>